<dbReference type="PANTHER" id="PTHR32182">
    <property type="entry name" value="DNA REPLICATION AND REPAIR PROTEIN RECF"/>
    <property type="match status" value="1"/>
</dbReference>
<keyword evidence="5 9" id="KW-0235">DNA replication</keyword>
<evidence type="ECO:0000256" key="9">
    <source>
        <dbReference type="HAMAP-Rule" id="MF_00365"/>
    </source>
</evidence>
<dbReference type="RefSeq" id="WP_343788883.1">
    <property type="nucleotide sequence ID" value="NZ_BAAAEU010000006.1"/>
</dbReference>
<dbReference type="InterPro" id="IPR018078">
    <property type="entry name" value="DNA-binding_RecF_CS"/>
</dbReference>
<evidence type="ECO:0000259" key="10">
    <source>
        <dbReference type="Pfam" id="PF02463"/>
    </source>
</evidence>
<evidence type="ECO:0000256" key="5">
    <source>
        <dbReference type="ARBA" id="ARBA00022705"/>
    </source>
</evidence>
<evidence type="ECO:0000256" key="8">
    <source>
        <dbReference type="ARBA" id="ARBA00023125"/>
    </source>
</evidence>
<dbReference type="Proteomes" id="UP001501523">
    <property type="component" value="Unassembled WGS sequence"/>
</dbReference>
<evidence type="ECO:0000313" key="12">
    <source>
        <dbReference type="Proteomes" id="UP001501523"/>
    </source>
</evidence>
<evidence type="ECO:0000256" key="1">
    <source>
        <dbReference type="ARBA" id="ARBA00004496"/>
    </source>
</evidence>
<dbReference type="PROSITE" id="PS00617">
    <property type="entry name" value="RECF_1"/>
    <property type="match status" value="1"/>
</dbReference>
<dbReference type="SUPFAM" id="SSF52540">
    <property type="entry name" value="P-loop containing nucleoside triphosphate hydrolases"/>
    <property type="match status" value="1"/>
</dbReference>
<dbReference type="Gene3D" id="3.40.50.300">
    <property type="entry name" value="P-loop containing nucleotide triphosphate hydrolases"/>
    <property type="match status" value="1"/>
</dbReference>
<gene>
    <name evidence="9 11" type="primary">recF</name>
    <name evidence="11" type="ORF">GCM10009105_14950</name>
</gene>
<reference evidence="12" key="1">
    <citation type="journal article" date="2019" name="Int. J. Syst. Evol. Microbiol.">
        <title>The Global Catalogue of Microorganisms (GCM) 10K type strain sequencing project: providing services to taxonomists for standard genome sequencing and annotation.</title>
        <authorList>
            <consortium name="The Broad Institute Genomics Platform"/>
            <consortium name="The Broad Institute Genome Sequencing Center for Infectious Disease"/>
            <person name="Wu L."/>
            <person name="Ma J."/>
        </authorList>
    </citation>
    <scope>NUCLEOTIDE SEQUENCE [LARGE SCALE GENOMIC DNA]</scope>
    <source>
        <strain evidence="12">JCM 15421</strain>
    </source>
</reference>
<evidence type="ECO:0000256" key="4">
    <source>
        <dbReference type="ARBA" id="ARBA00022490"/>
    </source>
</evidence>
<evidence type="ECO:0000256" key="2">
    <source>
        <dbReference type="ARBA" id="ARBA00008016"/>
    </source>
</evidence>
<dbReference type="InterPro" id="IPR027417">
    <property type="entry name" value="P-loop_NTPase"/>
</dbReference>
<keyword evidence="4 9" id="KW-0963">Cytoplasm</keyword>
<feature type="binding site" evidence="9">
    <location>
        <begin position="30"/>
        <end position="37"/>
    </location>
    <ligand>
        <name>ATP</name>
        <dbReference type="ChEBI" id="CHEBI:30616"/>
    </ligand>
</feature>
<proteinExistence type="inferred from homology"/>
<evidence type="ECO:0000256" key="7">
    <source>
        <dbReference type="ARBA" id="ARBA00022840"/>
    </source>
</evidence>
<comment type="caution">
    <text evidence="11">The sequence shown here is derived from an EMBL/GenBank/DDBJ whole genome shotgun (WGS) entry which is preliminary data.</text>
</comment>
<comment type="similarity">
    <text evidence="2 9">Belongs to the RecF family.</text>
</comment>
<accession>A0ABP3TM55</accession>
<dbReference type="PANTHER" id="PTHR32182:SF0">
    <property type="entry name" value="DNA REPLICATION AND REPAIR PROTEIN RECF"/>
    <property type="match status" value="1"/>
</dbReference>
<dbReference type="NCBIfam" id="TIGR00611">
    <property type="entry name" value="recf"/>
    <property type="match status" value="1"/>
</dbReference>
<keyword evidence="9" id="KW-0234">DNA repair</keyword>
<dbReference type="Gene3D" id="1.20.1050.90">
    <property type="entry name" value="RecF/RecN/SMC, N-terminal domain"/>
    <property type="match status" value="1"/>
</dbReference>
<name>A0ABP3TM55_9GAMM</name>
<evidence type="ECO:0000313" key="11">
    <source>
        <dbReference type="EMBL" id="GAA0712408.1"/>
    </source>
</evidence>
<protein>
    <recommendedName>
        <fullName evidence="3 9">DNA replication and repair protein RecF</fullName>
    </recommendedName>
</protein>
<organism evidence="11 12">
    <name type="scientific">Dokdonella soli</name>
    <dbReference type="NCBI Taxonomy" id="529810"/>
    <lineage>
        <taxon>Bacteria</taxon>
        <taxon>Pseudomonadati</taxon>
        <taxon>Pseudomonadota</taxon>
        <taxon>Gammaproteobacteria</taxon>
        <taxon>Lysobacterales</taxon>
        <taxon>Rhodanobacteraceae</taxon>
        <taxon>Dokdonella</taxon>
    </lineage>
</organism>
<evidence type="ECO:0000256" key="6">
    <source>
        <dbReference type="ARBA" id="ARBA00022741"/>
    </source>
</evidence>
<keyword evidence="6 9" id="KW-0547">Nucleotide-binding</keyword>
<dbReference type="EMBL" id="BAAAEU010000006">
    <property type="protein sequence ID" value="GAA0712408.1"/>
    <property type="molecule type" value="Genomic_DNA"/>
</dbReference>
<keyword evidence="9" id="KW-0742">SOS response</keyword>
<keyword evidence="7 9" id="KW-0067">ATP-binding</keyword>
<comment type="subcellular location">
    <subcellularLocation>
        <location evidence="1 9">Cytoplasm</location>
    </subcellularLocation>
</comment>
<keyword evidence="8 9" id="KW-0238">DNA-binding</keyword>
<sequence length="359" mass="39434">MELRRLRIQNLRLIEQLELELASGWNLFLGTNGAGKTSLLEAAFLLSHGRSFRVGGQDALVRHGSSGYSVYGELETASSAIERVGLARNGGRLVARLAGESIAAAELMRHTAVLCFEPGSHELISGPSEERRRFLDWGVFHVEHDFLLHWRRYQRALKQRNALLRGDASGADLDVWDQELARAAEPLTMMRRDYFDALRPILAGLLRDLLAELGEPQLAFHPGFEAERPLAEVLAARRARDLARGHTSAGPHRADWSIGFETAPRREHLSRGQEKLCAFACVMAQAHLFAQRAGEYPVVCLDDLASEVDQAHQRMMVATVAASGAQVLATGTEEPAALAALGVSAKRFHVEQGRAAALL</sequence>
<dbReference type="HAMAP" id="MF_00365">
    <property type="entry name" value="RecF"/>
    <property type="match status" value="1"/>
</dbReference>
<comment type="function">
    <text evidence="9">The RecF protein is involved in DNA metabolism; it is required for DNA replication and normal SOS inducibility. RecF binds preferentially to single-stranded, linear DNA. It also seems to bind ATP.</text>
</comment>
<keyword evidence="12" id="KW-1185">Reference proteome</keyword>
<dbReference type="InterPro" id="IPR042174">
    <property type="entry name" value="RecF_2"/>
</dbReference>
<dbReference type="InterPro" id="IPR003395">
    <property type="entry name" value="RecF/RecN/SMC_N"/>
</dbReference>
<keyword evidence="9" id="KW-0227">DNA damage</keyword>
<dbReference type="InterPro" id="IPR001238">
    <property type="entry name" value="DNA-binding_RecF"/>
</dbReference>
<feature type="domain" description="RecF/RecN/SMC N-terminal" evidence="10">
    <location>
        <begin position="3"/>
        <end position="335"/>
    </location>
</feature>
<dbReference type="Pfam" id="PF02463">
    <property type="entry name" value="SMC_N"/>
    <property type="match status" value="1"/>
</dbReference>
<evidence type="ECO:0000256" key="3">
    <source>
        <dbReference type="ARBA" id="ARBA00020170"/>
    </source>
</evidence>